<evidence type="ECO:0000256" key="1">
    <source>
        <dbReference type="ARBA" id="ARBA00004196"/>
    </source>
</evidence>
<keyword evidence="3" id="KW-0676">Redox-active center</keyword>
<dbReference type="AlphaFoldDB" id="A0A7L5C0G6"/>
<evidence type="ECO:0000259" key="5">
    <source>
        <dbReference type="PROSITE" id="PS51352"/>
    </source>
</evidence>
<accession>A0A7L5C0G6</accession>
<dbReference type="InterPro" id="IPR036249">
    <property type="entry name" value="Thioredoxin-like_sf"/>
</dbReference>
<dbReference type="KEGG" id="hdh:G5B40_09385"/>
<name>A0A7L5C0G6_9RHOB</name>
<dbReference type="CDD" id="cd02966">
    <property type="entry name" value="TlpA_like_family"/>
    <property type="match status" value="1"/>
</dbReference>
<dbReference type="Proteomes" id="UP000503336">
    <property type="component" value="Chromosome"/>
</dbReference>
<dbReference type="RefSeq" id="WP_165097841.1">
    <property type="nucleotide sequence ID" value="NZ_CP049056.1"/>
</dbReference>
<evidence type="ECO:0000313" key="6">
    <source>
        <dbReference type="EMBL" id="QIE55644.1"/>
    </source>
</evidence>
<evidence type="ECO:0000313" key="7">
    <source>
        <dbReference type="Proteomes" id="UP000503336"/>
    </source>
</evidence>
<dbReference type="GO" id="GO:0017004">
    <property type="term" value="P:cytochrome complex assembly"/>
    <property type="evidence" value="ECO:0007669"/>
    <property type="project" value="UniProtKB-KW"/>
</dbReference>
<evidence type="ECO:0000256" key="4">
    <source>
        <dbReference type="SAM" id="SignalP"/>
    </source>
</evidence>
<dbReference type="PANTHER" id="PTHR42852">
    <property type="entry name" value="THIOL:DISULFIDE INTERCHANGE PROTEIN DSBE"/>
    <property type="match status" value="1"/>
</dbReference>
<evidence type="ECO:0000256" key="3">
    <source>
        <dbReference type="ARBA" id="ARBA00023284"/>
    </source>
</evidence>
<dbReference type="PANTHER" id="PTHR42852:SF18">
    <property type="entry name" value="CHROMOSOME UNDETERMINED SCAFFOLD_47, WHOLE GENOME SHOTGUN SEQUENCE"/>
    <property type="match status" value="1"/>
</dbReference>
<dbReference type="InterPro" id="IPR017937">
    <property type="entry name" value="Thioredoxin_CS"/>
</dbReference>
<organism evidence="6 7">
    <name type="scientific">Pikeienuella piscinae</name>
    <dbReference type="NCBI Taxonomy" id="2748098"/>
    <lineage>
        <taxon>Bacteria</taxon>
        <taxon>Pseudomonadati</taxon>
        <taxon>Pseudomonadota</taxon>
        <taxon>Alphaproteobacteria</taxon>
        <taxon>Rhodobacterales</taxon>
        <taxon>Paracoccaceae</taxon>
        <taxon>Pikeienuella</taxon>
    </lineage>
</organism>
<dbReference type="PROSITE" id="PS51352">
    <property type="entry name" value="THIOREDOXIN_2"/>
    <property type="match status" value="1"/>
</dbReference>
<reference evidence="6 7" key="1">
    <citation type="submission" date="2020-02" db="EMBL/GenBank/DDBJ databases">
        <title>complete genome sequence of Rhodobacteraceae bacterium.</title>
        <authorList>
            <person name="Park J."/>
            <person name="Kim Y.-S."/>
            <person name="Kim K.-H."/>
        </authorList>
    </citation>
    <scope>NUCLEOTIDE SEQUENCE [LARGE SCALE GENOMIC DNA]</scope>
    <source>
        <strain evidence="6 7">RR4-56</strain>
    </source>
</reference>
<feature type="chain" id="PRO_5029448425" evidence="4">
    <location>
        <begin position="27"/>
        <end position="200"/>
    </location>
</feature>
<feature type="domain" description="Thioredoxin" evidence="5">
    <location>
        <begin position="51"/>
        <end position="193"/>
    </location>
</feature>
<dbReference type="GO" id="GO:0030313">
    <property type="term" value="C:cell envelope"/>
    <property type="evidence" value="ECO:0007669"/>
    <property type="project" value="UniProtKB-SubCell"/>
</dbReference>
<evidence type="ECO:0000256" key="2">
    <source>
        <dbReference type="ARBA" id="ARBA00022748"/>
    </source>
</evidence>
<dbReference type="Pfam" id="PF08534">
    <property type="entry name" value="Redoxin"/>
    <property type="match status" value="1"/>
</dbReference>
<dbReference type="Gene3D" id="3.40.30.10">
    <property type="entry name" value="Glutaredoxin"/>
    <property type="match status" value="1"/>
</dbReference>
<sequence length="200" mass="21336">MNAVVTGFIGAILYGALAVCATPAAAGDLSADQIEALKAARAGDMTKLIFHDSPKPRLETTFETGDGAPVSVADYEGKVVVLDFWATWCPPCREEMPSLDRLKAAMADEGFDVVTVSMDRASTEKIQEFYDSVGVENLAIHREPSLRIGSEGAILGMPTTLILDRKGREIARLQGDAEWDGPDATGMIRSIMAALDGSES</sequence>
<proteinExistence type="predicted"/>
<dbReference type="InterPro" id="IPR050553">
    <property type="entry name" value="Thioredoxin_ResA/DsbE_sf"/>
</dbReference>
<keyword evidence="4" id="KW-0732">Signal</keyword>
<gene>
    <name evidence="6" type="ORF">G5B40_09385</name>
</gene>
<dbReference type="InterPro" id="IPR013740">
    <property type="entry name" value="Redoxin"/>
</dbReference>
<protein>
    <submittedName>
        <fullName evidence="6">TlpA family protein disulfide reductase</fullName>
    </submittedName>
</protein>
<dbReference type="GO" id="GO:0015036">
    <property type="term" value="F:disulfide oxidoreductase activity"/>
    <property type="evidence" value="ECO:0007669"/>
    <property type="project" value="UniProtKB-ARBA"/>
</dbReference>
<dbReference type="EMBL" id="CP049056">
    <property type="protein sequence ID" value="QIE55644.1"/>
    <property type="molecule type" value="Genomic_DNA"/>
</dbReference>
<keyword evidence="7" id="KW-1185">Reference proteome</keyword>
<feature type="signal peptide" evidence="4">
    <location>
        <begin position="1"/>
        <end position="26"/>
    </location>
</feature>
<dbReference type="InterPro" id="IPR013766">
    <property type="entry name" value="Thioredoxin_domain"/>
</dbReference>
<keyword evidence="2" id="KW-0201">Cytochrome c-type biogenesis</keyword>
<dbReference type="PROSITE" id="PS00194">
    <property type="entry name" value="THIOREDOXIN_1"/>
    <property type="match status" value="1"/>
</dbReference>
<dbReference type="SUPFAM" id="SSF52833">
    <property type="entry name" value="Thioredoxin-like"/>
    <property type="match status" value="1"/>
</dbReference>
<comment type="subcellular location">
    <subcellularLocation>
        <location evidence="1">Cell envelope</location>
    </subcellularLocation>
</comment>